<dbReference type="RefSeq" id="WP_091167829.1">
    <property type="nucleotide sequence ID" value="NZ_FNCG01000006.1"/>
</dbReference>
<feature type="transmembrane region" description="Helical" evidence="1">
    <location>
        <begin position="209"/>
        <end position="230"/>
    </location>
</feature>
<dbReference type="Proteomes" id="UP000199705">
    <property type="component" value="Unassembled WGS sequence"/>
</dbReference>
<proteinExistence type="predicted"/>
<evidence type="ECO:0000313" key="3">
    <source>
        <dbReference type="Proteomes" id="UP000199705"/>
    </source>
</evidence>
<feature type="transmembrane region" description="Helical" evidence="1">
    <location>
        <begin position="185"/>
        <end position="203"/>
    </location>
</feature>
<accession>A0A1G7YX06</accession>
<evidence type="ECO:0000313" key="2">
    <source>
        <dbReference type="EMBL" id="SDH01112.1"/>
    </source>
</evidence>
<keyword evidence="1" id="KW-1133">Transmembrane helix</keyword>
<evidence type="ECO:0000256" key="1">
    <source>
        <dbReference type="SAM" id="Phobius"/>
    </source>
</evidence>
<name>A0A1G7YX06_9SPHI</name>
<feature type="transmembrane region" description="Helical" evidence="1">
    <location>
        <begin position="52"/>
        <end position="76"/>
    </location>
</feature>
<gene>
    <name evidence="2" type="ORF">SAMN05192573_10680</name>
</gene>
<feature type="transmembrane region" description="Helical" evidence="1">
    <location>
        <begin position="21"/>
        <end position="40"/>
    </location>
</feature>
<feature type="transmembrane region" description="Helical" evidence="1">
    <location>
        <begin position="144"/>
        <end position="164"/>
    </location>
</feature>
<dbReference type="AlphaFoldDB" id="A0A1G7YX06"/>
<dbReference type="EMBL" id="FNCG01000006">
    <property type="protein sequence ID" value="SDH01112.1"/>
    <property type="molecule type" value="Genomic_DNA"/>
</dbReference>
<keyword evidence="1" id="KW-0812">Transmembrane</keyword>
<organism evidence="2 3">
    <name type="scientific">Mucilaginibacter gossypii</name>
    <dbReference type="NCBI Taxonomy" id="551996"/>
    <lineage>
        <taxon>Bacteria</taxon>
        <taxon>Pseudomonadati</taxon>
        <taxon>Bacteroidota</taxon>
        <taxon>Sphingobacteriia</taxon>
        <taxon>Sphingobacteriales</taxon>
        <taxon>Sphingobacteriaceae</taxon>
        <taxon>Mucilaginibacter</taxon>
    </lineage>
</organism>
<reference evidence="3" key="1">
    <citation type="submission" date="2016-10" db="EMBL/GenBank/DDBJ databases">
        <authorList>
            <person name="Varghese N."/>
            <person name="Submissions S."/>
        </authorList>
    </citation>
    <scope>NUCLEOTIDE SEQUENCE [LARGE SCALE GENOMIC DNA]</scope>
    <source>
        <strain evidence="3">Gh-67</strain>
    </source>
</reference>
<dbReference type="STRING" id="551996.SAMN05192573_10680"/>
<keyword evidence="1" id="KW-0472">Membrane</keyword>
<keyword evidence="3" id="KW-1185">Reference proteome</keyword>
<protein>
    <submittedName>
        <fullName evidence="2">Uncharacterized protein</fullName>
    </submittedName>
</protein>
<feature type="transmembrane region" description="Helical" evidence="1">
    <location>
        <begin position="83"/>
        <end position="102"/>
    </location>
</feature>
<sequence>MAVLNTYNTARKKNGLTKFETLIFGLMIVFNIGAIILFFIDKGYFEMIYNRYGGFIGYFTVLLLLVIFIVSAVYIVRLSRYRSIQFCVVLILTGIASLFFITEKMSSLPDLFHLSTHSLFKSNTAMLGANANGIIKINETGKIVLYWILIAASAFYFLILPFIYRSNFRAKRFIDRIGIPIPHRNHVIAIIILTILIMLFSAVNESEVLPLDFAAIFLLILLCPENIGVFRR</sequence>